<dbReference type="EMBL" id="CP011125">
    <property type="protein sequence ID" value="AKF05285.1"/>
    <property type="molecule type" value="Genomic_DNA"/>
</dbReference>
<dbReference type="PANTHER" id="PTHR12697">
    <property type="entry name" value="PBS LYASE HEAT-LIKE PROTEIN"/>
    <property type="match status" value="1"/>
</dbReference>
<sequence length="302" mass="32831">MKTIIKLFVLAAMLVGPVASASAQATGSPDFRPYSREGEISPHTQAPTREQLMNAIDVARRSSPVALQTLLEYGERVECHECVPLLEQRMLDPREDARVREMAAWWLRRRPFGFGAIMAETRAVLESDPDPARRAVAADAIGEFMDPHGVAHLGRALTNDADVRVRVAAVRGLARINSSASLPFLSQALADANVEVQDAALRVVLHVNFFRDHEALLPLLASEEGSIRRRAALVIGTMDVEAAVPALAAMVSGDTDEMVRQSAAWALGRIGTADARAALREAQGTERSTRVLDAIEVAIRMR</sequence>
<keyword evidence="4" id="KW-1185">Reference proteome</keyword>
<evidence type="ECO:0000313" key="4">
    <source>
        <dbReference type="Proteomes" id="UP000034883"/>
    </source>
</evidence>
<keyword evidence="2" id="KW-0732">Signal</keyword>
<feature type="chain" id="PRO_5002512950" evidence="2">
    <location>
        <begin position="22"/>
        <end position="302"/>
    </location>
</feature>
<reference evidence="3 4" key="1">
    <citation type="submission" date="2015-03" db="EMBL/GenBank/DDBJ databases">
        <title>Genome assembly of Sandaracinus amylolyticus DSM 53668.</title>
        <authorList>
            <person name="Sharma G."/>
            <person name="Subramanian S."/>
        </authorList>
    </citation>
    <scope>NUCLEOTIDE SEQUENCE [LARGE SCALE GENOMIC DNA]</scope>
    <source>
        <strain evidence="3 4">DSM 53668</strain>
    </source>
</reference>
<dbReference type="InterPro" id="IPR016024">
    <property type="entry name" value="ARM-type_fold"/>
</dbReference>
<dbReference type="GO" id="GO:0016491">
    <property type="term" value="F:oxidoreductase activity"/>
    <property type="evidence" value="ECO:0007669"/>
    <property type="project" value="TreeGrafter"/>
</dbReference>
<feature type="region of interest" description="Disordered" evidence="1">
    <location>
        <begin position="23"/>
        <end position="44"/>
    </location>
</feature>
<evidence type="ECO:0000313" key="3">
    <source>
        <dbReference type="EMBL" id="AKF05285.1"/>
    </source>
</evidence>
<dbReference type="OrthoDB" id="9796486at2"/>
<dbReference type="PANTHER" id="PTHR12697:SF5">
    <property type="entry name" value="DEOXYHYPUSINE HYDROXYLASE"/>
    <property type="match status" value="1"/>
</dbReference>
<dbReference type="AlphaFoldDB" id="A0A0F6YIN8"/>
<dbReference type="SMART" id="SM00567">
    <property type="entry name" value="EZ_HEAT"/>
    <property type="match status" value="4"/>
</dbReference>
<dbReference type="Pfam" id="PF13646">
    <property type="entry name" value="HEAT_2"/>
    <property type="match status" value="2"/>
</dbReference>
<dbReference type="Gene3D" id="1.25.10.10">
    <property type="entry name" value="Leucine-rich Repeat Variant"/>
    <property type="match status" value="2"/>
</dbReference>
<evidence type="ECO:0000256" key="2">
    <source>
        <dbReference type="SAM" id="SignalP"/>
    </source>
</evidence>
<accession>A0A0F6YIN8</accession>
<protein>
    <submittedName>
        <fullName evidence="3">HEAT repeat protein</fullName>
    </submittedName>
</protein>
<dbReference type="InterPro" id="IPR011989">
    <property type="entry name" value="ARM-like"/>
</dbReference>
<feature type="signal peptide" evidence="2">
    <location>
        <begin position="1"/>
        <end position="21"/>
    </location>
</feature>
<dbReference type="SUPFAM" id="SSF48371">
    <property type="entry name" value="ARM repeat"/>
    <property type="match status" value="1"/>
</dbReference>
<dbReference type="KEGG" id="samy:DB32_002434"/>
<evidence type="ECO:0000256" key="1">
    <source>
        <dbReference type="SAM" id="MobiDB-lite"/>
    </source>
</evidence>
<dbReference type="RefSeq" id="WP_053232540.1">
    <property type="nucleotide sequence ID" value="NZ_CP011125.1"/>
</dbReference>
<dbReference type="Proteomes" id="UP000034883">
    <property type="component" value="Chromosome"/>
</dbReference>
<name>A0A0F6YIN8_9BACT</name>
<organism evidence="3 4">
    <name type="scientific">Sandaracinus amylolyticus</name>
    <dbReference type="NCBI Taxonomy" id="927083"/>
    <lineage>
        <taxon>Bacteria</taxon>
        <taxon>Pseudomonadati</taxon>
        <taxon>Myxococcota</taxon>
        <taxon>Polyangia</taxon>
        <taxon>Polyangiales</taxon>
        <taxon>Sandaracinaceae</taxon>
        <taxon>Sandaracinus</taxon>
    </lineage>
</organism>
<dbReference type="InterPro" id="IPR004155">
    <property type="entry name" value="PBS_lyase_HEAT"/>
</dbReference>
<proteinExistence type="predicted"/>
<dbReference type="STRING" id="927083.DB32_002434"/>
<gene>
    <name evidence="3" type="ORF">DB32_002434</name>
</gene>